<proteinExistence type="predicted"/>
<dbReference type="InterPro" id="IPR011042">
    <property type="entry name" value="6-blade_b-propeller_TolB-like"/>
</dbReference>
<keyword evidence="1" id="KW-0732">Signal</keyword>
<keyword evidence="4" id="KW-1185">Reference proteome</keyword>
<dbReference type="InterPro" id="IPR011041">
    <property type="entry name" value="Quinoprot_gluc/sorb_DH_b-prop"/>
</dbReference>
<protein>
    <submittedName>
        <fullName evidence="3">Glucose/arabinose dehydrogenase, beta-propeller fold</fullName>
    </submittedName>
</protein>
<dbReference type="OrthoDB" id="9770043at2"/>
<dbReference type="InterPro" id="IPR012938">
    <property type="entry name" value="Glc/Sorbosone_DH"/>
</dbReference>
<dbReference type="PANTHER" id="PTHR19328:SF75">
    <property type="entry name" value="ALDOSE SUGAR DEHYDROGENASE YLII"/>
    <property type="match status" value="1"/>
</dbReference>
<dbReference type="Gene3D" id="2.120.10.30">
    <property type="entry name" value="TolB, C-terminal domain"/>
    <property type="match status" value="1"/>
</dbReference>
<accession>A0A1I3IFJ2</accession>
<feature type="domain" description="Glucose/Sorbosone dehydrogenase" evidence="2">
    <location>
        <begin position="61"/>
        <end position="385"/>
    </location>
</feature>
<reference evidence="3 4" key="1">
    <citation type="submission" date="2016-10" db="EMBL/GenBank/DDBJ databases">
        <authorList>
            <person name="de Groot N.N."/>
        </authorList>
    </citation>
    <scope>NUCLEOTIDE SEQUENCE [LARGE SCALE GENOMIC DNA]</scope>
    <source>
        <strain evidence="3 4">DSM 19073</strain>
    </source>
</reference>
<evidence type="ECO:0000313" key="3">
    <source>
        <dbReference type="EMBL" id="SFI46660.1"/>
    </source>
</evidence>
<dbReference type="Pfam" id="PF07995">
    <property type="entry name" value="GSDH"/>
    <property type="match status" value="1"/>
</dbReference>
<dbReference type="Proteomes" id="UP000199110">
    <property type="component" value="Unassembled WGS sequence"/>
</dbReference>
<name>A0A1I3IFJ2_9RHOB</name>
<evidence type="ECO:0000259" key="2">
    <source>
        <dbReference type="Pfam" id="PF07995"/>
    </source>
</evidence>
<feature type="signal peptide" evidence="1">
    <location>
        <begin position="1"/>
        <end position="20"/>
    </location>
</feature>
<sequence>MQKTIISFICAAGLSVPACAQGFTYGARNTDFPPAFPEQFRAPLIDSDVELRTEVLADGLVNPWGIATLPEGGGWLVTERAGRLRHLAADGTLHGAIEGVPEVLAERQGGMLDVVLAPDFAESRVIYLTYAKPLSDGSATAAARMTLSDDMARVEGVEDIFVQSPPSQTAAHYGSRILPLPDGTLAITAGEHFTEDQRQYAQDLDKTYGKVLRVNPDGSVPAGNPFDGSPVWSLGHRNPQGAAIDAAGDLWTIEHGPQGGDELNRPEAGKNYGWPVISYGQNYNGSPIGPAAAAEGFEQPVYFWDPVIAPGGMAFHDGEMFADWNGDLLIGSLNPGGVVRLRLEDGMVVEEERLLMDLGRVRDVEILADGSFLVLTDYPDGEVVRVTPEG</sequence>
<dbReference type="STRING" id="390807.SAMN04488095_0945"/>
<organism evidence="3 4">
    <name type="scientific">Jannaschia pohangensis</name>
    <dbReference type="NCBI Taxonomy" id="390807"/>
    <lineage>
        <taxon>Bacteria</taxon>
        <taxon>Pseudomonadati</taxon>
        <taxon>Pseudomonadota</taxon>
        <taxon>Alphaproteobacteria</taxon>
        <taxon>Rhodobacterales</taxon>
        <taxon>Roseobacteraceae</taxon>
        <taxon>Jannaschia</taxon>
    </lineage>
</organism>
<dbReference type="RefSeq" id="WP_092777571.1">
    <property type="nucleotide sequence ID" value="NZ_FORA01000001.1"/>
</dbReference>
<dbReference type="PANTHER" id="PTHR19328">
    <property type="entry name" value="HEDGEHOG-INTERACTING PROTEIN"/>
    <property type="match status" value="1"/>
</dbReference>
<feature type="chain" id="PRO_5011652896" evidence="1">
    <location>
        <begin position="21"/>
        <end position="390"/>
    </location>
</feature>
<dbReference type="EMBL" id="FORA01000001">
    <property type="protein sequence ID" value="SFI46660.1"/>
    <property type="molecule type" value="Genomic_DNA"/>
</dbReference>
<evidence type="ECO:0000313" key="4">
    <source>
        <dbReference type="Proteomes" id="UP000199110"/>
    </source>
</evidence>
<gene>
    <name evidence="3" type="ORF">SAMN04488095_0945</name>
</gene>
<dbReference type="AlphaFoldDB" id="A0A1I3IFJ2"/>
<dbReference type="SUPFAM" id="SSF50952">
    <property type="entry name" value="Soluble quinoprotein glucose dehydrogenase"/>
    <property type="match status" value="1"/>
</dbReference>
<evidence type="ECO:0000256" key="1">
    <source>
        <dbReference type="SAM" id="SignalP"/>
    </source>
</evidence>